<name>J2ZBL3_9EURY</name>
<dbReference type="Gene3D" id="3.10.450.50">
    <property type="match status" value="1"/>
</dbReference>
<dbReference type="Proteomes" id="UP000007813">
    <property type="component" value="Unassembled WGS sequence"/>
</dbReference>
<organism evidence="2 3">
    <name type="scientific">Halogranum salarium B-1</name>
    <dbReference type="NCBI Taxonomy" id="1210908"/>
    <lineage>
        <taxon>Archaea</taxon>
        <taxon>Methanobacteriati</taxon>
        <taxon>Methanobacteriota</taxon>
        <taxon>Stenosarchaea group</taxon>
        <taxon>Halobacteria</taxon>
        <taxon>Halobacteriales</taxon>
        <taxon>Haloferacaceae</taxon>
    </lineage>
</organism>
<dbReference type="Pfam" id="PF12680">
    <property type="entry name" value="SnoaL_2"/>
    <property type="match status" value="1"/>
</dbReference>
<accession>J2ZBL3</accession>
<gene>
    <name evidence="2" type="ORF">HSB1_34720</name>
</gene>
<proteinExistence type="predicted"/>
<comment type="caution">
    <text evidence="2">The sequence shown here is derived from an EMBL/GenBank/DDBJ whole genome shotgun (WGS) entry which is preliminary data.</text>
</comment>
<dbReference type="EMBL" id="ALJD01000009">
    <property type="protein sequence ID" value="EJN58055.1"/>
    <property type="molecule type" value="Genomic_DNA"/>
</dbReference>
<dbReference type="eggNOG" id="arCOG03106">
    <property type="taxonomic scope" value="Archaea"/>
</dbReference>
<protein>
    <recommendedName>
        <fullName evidence="1">SnoaL-like domain-containing protein</fullName>
    </recommendedName>
</protein>
<reference evidence="2 3" key="1">
    <citation type="journal article" date="2012" name="J. Bacteriol.">
        <title>Draft Genome Sequence of the Extremely Halophilic Archaeon Halogranum salarium B-1T.</title>
        <authorList>
            <person name="Kim K.K."/>
            <person name="Lee K.C."/>
            <person name="Lee J.S."/>
        </authorList>
    </citation>
    <scope>NUCLEOTIDE SEQUENCE [LARGE SCALE GENOMIC DNA]</scope>
    <source>
        <strain evidence="2 3">B-1</strain>
    </source>
</reference>
<evidence type="ECO:0000313" key="2">
    <source>
        <dbReference type="EMBL" id="EJN58055.1"/>
    </source>
</evidence>
<feature type="domain" description="SnoaL-like" evidence="1">
    <location>
        <begin position="15"/>
        <end position="115"/>
    </location>
</feature>
<dbReference type="AlphaFoldDB" id="J2ZBL3"/>
<sequence>MRGYGMNTDSPRAVVEEFFDRMGDDRRETVGELFHDDAVVTLPGAQFEGPTAPADFLAFLEPRYEWAGKEFDRWIEADETVVSIGTLYGVDNDGDEFHDVRYVDVYEVEGGKIRRLDIWNDLAVEGVV</sequence>
<evidence type="ECO:0000313" key="3">
    <source>
        <dbReference type="Proteomes" id="UP000007813"/>
    </source>
</evidence>
<dbReference type="InterPro" id="IPR032710">
    <property type="entry name" value="NTF2-like_dom_sf"/>
</dbReference>
<dbReference type="SUPFAM" id="SSF54427">
    <property type="entry name" value="NTF2-like"/>
    <property type="match status" value="1"/>
</dbReference>
<dbReference type="InterPro" id="IPR037401">
    <property type="entry name" value="SnoaL-like"/>
</dbReference>
<evidence type="ECO:0000259" key="1">
    <source>
        <dbReference type="Pfam" id="PF12680"/>
    </source>
</evidence>
<dbReference type="PATRIC" id="fig|1210908.3.peg.3308"/>